<name>A0ACD4DKH5_9NOCA</name>
<keyword evidence="2" id="KW-1185">Reference proteome</keyword>
<proteinExistence type="predicted"/>
<dbReference type="Proteomes" id="UP001156484">
    <property type="component" value="Chromosome"/>
</dbReference>
<reference evidence="1" key="1">
    <citation type="submission" date="2022-10" db="EMBL/GenBank/DDBJ databases">
        <title>Rhodococcus ferula Z13 complete genome.</title>
        <authorList>
            <person name="Long X."/>
            <person name="Zang M."/>
        </authorList>
    </citation>
    <scope>NUCLEOTIDE SEQUENCE</scope>
    <source>
        <strain evidence="1">Z13</strain>
    </source>
</reference>
<protein>
    <submittedName>
        <fullName evidence="1">WhiB family transcriptional regulator</fullName>
    </submittedName>
</protein>
<evidence type="ECO:0000313" key="1">
    <source>
        <dbReference type="EMBL" id="UYP20455.1"/>
    </source>
</evidence>
<evidence type="ECO:0000313" key="2">
    <source>
        <dbReference type="Proteomes" id="UP001156484"/>
    </source>
</evidence>
<organism evidence="1 2">
    <name type="scientific">Rhodococcus sacchari</name>
    <dbReference type="NCBI Taxonomy" id="2962047"/>
    <lineage>
        <taxon>Bacteria</taxon>
        <taxon>Bacillati</taxon>
        <taxon>Actinomycetota</taxon>
        <taxon>Actinomycetes</taxon>
        <taxon>Mycobacteriales</taxon>
        <taxon>Nocardiaceae</taxon>
        <taxon>Rhodococcus</taxon>
    </lineage>
</organism>
<gene>
    <name evidence="1" type="ORF">OED52_08020</name>
</gene>
<dbReference type="EMBL" id="CP107551">
    <property type="protein sequence ID" value="UYP20455.1"/>
    <property type="molecule type" value="Genomic_DNA"/>
</dbReference>
<accession>A0ACD4DKH5</accession>
<sequence length="100" mass="11086">MSPTALLDAFRDRQAQPLCRSRDVDFFDDAPEAIARAKAVCASCPVREPCRDQAALAGEMHGVWGGLTPTELVRHRWLARARSAGHDRARHSRIPRGHST</sequence>